<accession>A0A4R8FLQ8</accession>
<dbReference type="NCBIfam" id="NF009435">
    <property type="entry name" value="PRK12794.1"/>
    <property type="match status" value="1"/>
</dbReference>
<dbReference type="InterPro" id="IPR010845">
    <property type="entry name" value="FlaF"/>
</dbReference>
<keyword evidence="1" id="KW-0966">Cell projection</keyword>
<organism evidence="1 2">
    <name type="scientific">Rhodovulum visakhapatnamense</name>
    <dbReference type="NCBI Taxonomy" id="364297"/>
    <lineage>
        <taxon>Bacteria</taxon>
        <taxon>Pseudomonadati</taxon>
        <taxon>Pseudomonadota</taxon>
        <taxon>Alphaproteobacteria</taxon>
        <taxon>Rhodobacterales</taxon>
        <taxon>Paracoccaceae</taxon>
        <taxon>Rhodovulum</taxon>
    </lineage>
</organism>
<gene>
    <name evidence="1" type="ORF">EV657_12153</name>
</gene>
<evidence type="ECO:0000313" key="1">
    <source>
        <dbReference type="EMBL" id="TDX24878.1"/>
    </source>
</evidence>
<name>A0A4R8FLQ8_9RHOB</name>
<dbReference type="Pfam" id="PF07309">
    <property type="entry name" value="FlaF"/>
    <property type="match status" value="1"/>
</dbReference>
<keyword evidence="1" id="KW-0969">Cilium</keyword>
<dbReference type="AlphaFoldDB" id="A0A4R8FLQ8"/>
<dbReference type="Proteomes" id="UP000295484">
    <property type="component" value="Unassembled WGS sequence"/>
</dbReference>
<keyword evidence="1" id="KW-0282">Flagellum</keyword>
<sequence length="127" mass="13934">MNALQMARTAYSAPNQNKTRSPRATEYAAFGRVTSLIKQAHDSGKLAFPALAAALHQNRKLWRILAADVADKDNGLPTDLRARIFYLYEFTDHHTGEVLAGRATALPLIEINTAIMRGLAVRVEASS</sequence>
<evidence type="ECO:0000313" key="2">
    <source>
        <dbReference type="Proteomes" id="UP000295484"/>
    </source>
</evidence>
<protein>
    <submittedName>
        <fullName evidence="1">Flagellar protein FlaF</fullName>
    </submittedName>
</protein>
<dbReference type="EMBL" id="SOEB01000021">
    <property type="protein sequence ID" value="TDX24878.1"/>
    <property type="molecule type" value="Genomic_DNA"/>
</dbReference>
<reference evidence="1 2" key="1">
    <citation type="submission" date="2019-03" db="EMBL/GenBank/DDBJ databases">
        <title>Genomic Encyclopedia of Type Strains, Phase IV (KMG-IV): sequencing the most valuable type-strain genomes for metagenomic binning, comparative biology and taxonomic classification.</title>
        <authorList>
            <person name="Goeker M."/>
        </authorList>
    </citation>
    <scope>NUCLEOTIDE SEQUENCE [LARGE SCALE GENOMIC DNA]</scope>
    <source>
        <strain evidence="1 2">JA181</strain>
    </source>
</reference>
<dbReference type="RefSeq" id="WP_165828196.1">
    <property type="nucleotide sequence ID" value="NZ_SOEB01000021.1"/>
</dbReference>
<proteinExistence type="predicted"/>
<comment type="caution">
    <text evidence="1">The sequence shown here is derived from an EMBL/GenBank/DDBJ whole genome shotgun (WGS) entry which is preliminary data.</text>
</comment>
<dbReference type="GO" id="GO:0044781">
    <property type="term" value="P:bacterial-type flagellum organization"/>
    <property type="evidence" value="ECO:0007669"/>
    <property type="project" value="InterPro"/>
</dbReference>